<reference evidence="1" key="1">
    <citation type="submission" date="2021-03" db="EMBL/GenBank/DDBJ databases">
        <title>Draft genome sequence of rust myrtle Austropuccinia psidii MF-1, a brazilian biotype.</title>
        <authorList>
            <person name="Quecine M.C."/>
            <person name="Pachon D.M.R."/>
            <person name="Bonatelli M.L."/>
            <person name="Correr F.H."/>
            <person name="Franceschini L.M."/>
            <person name="Leite T.F."/>
            <person name="Margarido G.R.A."/>
            <person name="Almeida C.A."/>
            <person name="Ferrarezi J.A."/>
            <person name="Labate C.A."/>
        </authorList>
    </citation>
    <scope>NUCLEOTIDE SEQUENCE</scope>
    <source>
        <strain evidence="1">MF-1</strain>
    </source>
</reference>
<evidence type="ECO:0000313" key="2">
    <source>
        <dbReference type="Proteomes" id="UP000765509"/>
    </source>
</evidence>
<gene>
    <name evidence="1" type="ORF">O181_045433</name>
</gene>
<organism evidence="1 2">
    <name type="scientific">Austropuccinia psidii MF-1</name>
    <dbReference type="NCBI Taxonomy" id="1389203"/>
    <lineage>
        <taxon>Eukaryota</taxon>
        <taxon>Fungi</taxon>
        <taxon>Dikarya</taxon>
        <taxon>Basidiomycota</taxon>
        <taxon>Pucciniomycotina</taxon>
        <taxon>Pucciniomycetes</taxon>
        <taxon>Pucciniales</taxon>
        <taxon>Sphaerophragmiaceae</taxon>
        <taxon>Austropuccinia</taxon>
    </lineage>
</organism>
<proteinExistence type="predicted"/>
<accession>A0A9Q3HHL6</accession>
<keyword evidence="2" id="KW-1185">Reference proteome</keyword>
<evidence type="ECO:0000313" key="1">
    <source>
        <dbReference type="EMBL" id="MBW0505718.1"/>
    </source>
</evidence>
<dbReference type="Proteomes" id="UP000765509">
    <property type="component" value="Unassembled WGS sequence"/>
</dbReference>
<sequence>MTGAPVEEELGWMKPFSKFSEMHSEKEVSLLSPWRIHPNTGDKQREPPSSWFLLLPALPLNPTTPPGSHYKMKGGGPYSQRRDKVKIENYFLQHLESLEDNNDILELIEGIWTEDGNDGVLESPTRAAHDSPGQILRQSLAIDFTSSKNKANIEHTSHSFLTPNPVTSTNIGSPVPSTEITHHWIFPQPSKSW</sequence>
<comment type="caution">
    <text evidence="1">The sequence shown here is derived from an EMBL/GenBank/DDBJ whole genome shotgun (WGS) entry which is preliminary data.</text>
</comment>
<protein>
    <submittedName>
        <fullName evidence="1">Uncharacterized protein</fullName>
    </submittedName>
</protein>
<name>A0A9Q3HHL6_9BASI</name>
<dbReference type="EMBL" id="AVOT02018658">
    <property type="protein sequence ID" value="MBW0505718.1"/>
    <property type="molecule type" value="Genomic_DNA"/>
</dbReference>
<dbReference type="AlphaFoldDB" id="A0A9Q3HHL6"/>